<evidence type="ECO:0000313" key="2">
    <source>
        <dbReference type="EMBL" id="QJH99131.1"/>
    </source>
</evidence>
<proteinExistence type="predicted"/>
<reference evidence="1" key="1">
    <citation type="submission" date="2020-03" db="EMBL/GenBank/DDBJ databases">
        <title>The deep terrestrial virosphere.</title>
        <authorList>
            <person name="Holmfeldt K."/>
            <person name="Nilsson E."/>
            <person name="Simone D."/>
            <person name="Lopez-Fernandez M."/>
            <person name="Wu X."/>
            <person name="de Brujin I."/>
            <person name="Lundin D."/>
            <person name="Andersson A."/>
            <person name="Bertilsson S."/>
            <person name="Dopson M."/>
        </authorList>
    </citation>
    <scope>NUCLEOTIDE SEQUENCE</scope>
    <source>
        <strain evidence="1">TM448A01416</strain>
        <strain evidence="2">TM448B01493</strain>
    </source>
</reference>
<evidence type="ECO:0000313" key="1">
    <source>
        <dbReference type="EMBL" id="QJA49639.1"/>
    </source>
</evidence>
<dbReference type="EMBL" id="MT144146">
    <property type="protein sequence ID" value="QJA49639.1"/>
    <property type="molecule type" value="Genomic_DNA"/>
</dbReference>
<organism evidence="1">
    <name type="scientific">viral metagenome</name>
    <dbReference type="NCBI Taxonomy" id="1070528"/>
    <lineage>
        <taxon>unclassified sequences</taxon>
        <taxon>metagenomes</taxon>
        <taxon>organismal metagenomes</taxon>
    </lineage>
</organism>
<dbReference type="AlphaFoldDB" id="A0A6H1ZQ78"/>
<dbReference type="EMBL" id="MT144770">
    <property type="protein sequence ID" value="QJH99131.1"/>
    <property type="molecule type" value="Genomic_DNA"/>
</dbReference>
<accession>A0A6H1ZQ78</accession>
<name>A0A6H1ZQ78_9ZZZZ</name>
<protein>
    <submittedName>
        <fullName evidence="1">Uncharacterized protein</fullName>
    </submittedName>
</protein>
<sequence>MKRAFVLPDIDPKLWREFKAACAHYDISIKATLLKHIENVVNDYRIYNRGYQRTTANKERRVKKND</sequence>
<gene>
    <name evidence="1" type="ORF">TM448A01416_0017</name>
    <name evidence="2" type="ORF">TM448B01493_0017</name>
</gene>